<name>A0A3N5BAM2_9THEO</name>
<dbReference type="Gene3D" id="3.30.70.20">
    <property type="match status" value="1"/>
</dbReference>
<dbReference type="Pfam" id="PF13510">
    <property type="entry name" value="Fer2_4"/>
    <property type="match status" value="1"/>
</dbReference>
<dbReference type="SUPFAM" id="SSF54862">
    <property type="entry name" value="4Fe-4S ferredoxins"/>
    <property type="match status" value="1"/>
</dbReference>
<dbReference type="PROSITE" id="PS51379">
    <property type="entry name" value="4FE4S_FER_2"/>
    <property type="match status" value="2"/>
</dbReference>
<dbReference type="Pfam" id="PF01568">
    <property type="entry name" value="Molydop_binding"/>
    <property type="match status" value="1"/>
</dbReference>
<dbReference type="SUPFAM" id="SSF50692">
    <property type="entry name" value="ADC-like"/>
    <property type="match status" value="1"/>
</dbReference>
<dbReference type="SMART" id="SM00926">
    <property type="entry name" value="Molybdop_Fe4S4"/>
    <property type="match status" value="1"/>
</dbReference>
<evidence type="ECO:0000256" key="6">
    <source>
        <dbReference type="ARBA" id="ARBA00023004"/>
    </source>
</evidence>
<dbReference type="InterPro" id="IPR017900">
    <property type="entry name" value="4Fe4S_Fe_S_CS"/>
</dbReference>
<dbReference type="InterPro" id="IPR006656">
    <property type="entry name" value="Mopterin_OxRdtase"/>
</dbReference>
<dbReference type="GO" id="GO:0043546">
    <property type="term" value="F:molybdopterin cofactor binding"/>
    <property type="evidence" value="ECO:0007669"/>
    <property type="project" value="InterPro"/>
</dbReference>
<dbReference type="Proteomes" id="UP000282654">
    <property type="component" value="Unassembled WGS sequence"/>
</dbReference>
<dbReference type="GO" id="GO:0051539">
    <property type="term" value="F:4 iron, 4 sulfur cluster binding"/>
    <property type="evidence" value="ECO:0007669"/>
    <property type="project" value="UniProtKB-KW"/>
</dbReference>
<evidence type="ECO:0000256" key="7">
    <source>
        <dbReference type="ARBA" id="ARBA00023014"/>
    </source>
</evidence>
<proteinExistence type="predicted"/>
<comment type="caution">
    <text evidence="12">The sequence shown here is derived from an EMBL/GenBank/DDBJ whole genome shotgun (WGS) entry which is preliminary data.</text>
</comment>
<dbReference type="PROSITE" id="PS51839">
    <property type="entry name" value="4FE4S_HC3"/>
    <property type="match status" value="1"/>
</dbReference>
<dbReference type="InterPro" id="IPR036010">
    <property type="entry name" value="2Fe-2S_ferredoxin-like_sf"/>
</dbReference>
<evidence type="ECO:0000259" key="11">
    <source>
        <dbReference type="PROSITE" id="PS51839"/>
    </source>
</evidence>
<evidence type="ECO:0000256" key="3">
    <source>
        <dbReference type="ARBA" id="ARBA00022723"/>
    </source>
</evidence>
<evidence type="ECO:0000313" key="13">
    <source>
        <dbReference type="Proteomes" id="UP000282654"/>
    </source>
</evidence>
<dbReference type="PIRSF" id="PIRSF036643">
    <property type="entry name" value="FDH_alpha"/>
    <property type="match status" value="1"/>
</dbReference>
<organism evidence="12 13">
    <name type="scientific">Thermodesulfitimonas autotrophica</name>
    <dbReference type="NCBI Taxonomy" id="1894989"/>
    <lineage>
        <taxon>Bacteria</taxon>
        <taxon>Bacillati</taxon>
        <taxon>Bacillota</taxon>
        <taxon>Clostridia</taxon>
        <taxon>Thermoanaerobacterales</taxon>
        <taxon>Thermoanaerobacteraceae</taxon>
        <taxon>Thermodesulfitimonas</taxon>
    </lineage>
</organism>
<dbReference type="PROSITE" id="PS00198">
    <property type="entry name" value="4FE4S_FER_1"/>
    <property type="match status" value="1"/>
</dbReference>
<dbReference type="CDD" id="cd00207">
    <property type="entry name" value="fer2"/>
    <property type="match status" value="1"/>
</dbReference>
<feature type="domain" description="2Fe-2S ferredoxin-type" evidence="8">
    <location>
        <begin position="2"/>
        <end position="87"/>
    </location>
</feature>
<dbReference type="InterPro" id="IPR006963">
    <property type="entry name" value="Mopterin_OxRdtase_4Fe-4S_dom"/>
</dbReference>
<evidence type="ECO:0000313" key="12">
    <source>
        <dbReference type="EMBL" id="RPF46718.1"/>
    </source>
</evidence>
<evidence type="ECO:0000259" key="9">
    <source>
        <dbReference type="PROSITE" id="PS51379"/>
    </source>
</evidence>
<keyword evidence="4" id="KW-0677">Repeat</keyword>
<keyword evidence="1" id="KW-0004">4Fe-4S</keyword>
<dbReference type="PANTHER" id="PTHR43105">
    <property type="entry name" value="RESPIRATORY NITRATE REDUCTASE"/>
    <property type="match status" value="1"/>
</dbReference>
<dbReference type="GO" id="GO:0051537">
    <property type="term" value="F:2 iron, 2 sulfur cluster binding"/>
    <property type="evidence" value="ECO:0007669"/>
    <property type="project" value="UniProtKB-KW"/>
</dbReference>
<dbReference type="GO" id="GO:0046872">
    <property type="term" value="F:metal ion binding"/>
    <property type="evidence" value="ECO:0007669"/>
    <property type="project" value="UniProtKB-KW"/>
</dbReference>
<dbReference type="Pfam" id="PF10588">
    <property type="entry name" value="NADH-G_4Fe-4S_3"/>
    <property type="match status" value="1"/>
</dbReference>
<dbReference type="Gene3D" id="2.20.25.90">
    <property type="entry name" value="ADC-like domains"/>
    <property type="match status" value="1"/>
</dbReference>
<evidence type="ECO:0000256" key="4">
    <source>
        <dbReference type="ARBA" id="ARBA00022737"/>
    </source>
</evidence>
<dbReference type="RefSeq" id="WP_123928840.1">
    <property type="nucleotide sequence ID" value="NZ_RKRE01000002.1"/>
</dbReference>
<sequence>MQSITVTLNGREVQGRPGMTILELAEQEGIRIPTLCYERHLTAPGAACPSIGACRICIVENEQTGALMTACTTFITPGMAISTHSPRVIERRRTIIELMLASHPDACLVCDKGNRCQLRQIAAELGVDLIGLQRIPQTALLKDANPFIKRDLSKCILCAKCIRACQELVVEGAIDYFRRGFAAKPATFGEGPLEASECTFCGTCVALCPTGALVEAEPDYRGSVATTVRTTCPYCGCGCSLYLEVKDGRLVRAVPDRDDPVTRGTLCVRGSFGYDFVHSPERLTKPLVNVNGSFEPVSWERAIAVVAAAFGGIKERYGSDSLAVYGSARCTNEENYLLQRFARTVLGTNNIDNGSRLYGGAPEAYGLAAPTGALRHIEEADLILVVGADPTTSAPLAGYAVKRAVRCREAKLIVVDPRETRLVFFAECWLRPRPGTDAALLSALAKVLIEEGLVDLEAVEKTGTGFAAFKDFLAALDLRRVEEVTGVSATVIRQAAELYARAQHPVILYGNGLNQQVGGTEAVRALGNLAQLAGGRAAVYALQRDANARGACDMGTLPDFLPGFLPVADQQVRRSFRDYWGRLPATPGRTVVEMLRGAKEGQIKGMYIVGENLLGGFPDAAFIREALGCLDFLVVQDLFLTETAKLAKVVLPAAAFAEKEGTFTSFDGRVNWLRQAVAPPGESLPDWEIILRLAAAMGCPLPYKDLRGVREEIAQLVPAYRGLGFAEAEAVGEVAATGEGAPAPVYRKQPEVTPHFGPVQEPQLPDNDPAYPFTLLVGSTLFHFGTGARSARARRLRKFYREAAVFIGETDAARLGLHGGEEVRLVAAAGEAVATAKISATLPEGVLFAPFSPVQDTVGRLFLLEFDPERKTPFTKMVKVRVERIGGDERS</sequence>
<keyword evidence="6" id="KW-0408">Iron</keyword>
<dbReference type="Gene3D" id="3.10.20.740">
    <property type="match status" value="1"/>
</dbReference>
<dbReference type="GO" id="GO:0016020">
    <property type="term" value="C:membrane"/>
    <property type="evidence" value="ECO:0007669"/>
    <property type="project" value="TreeGrafter"/>
</dbReference>
<dbReference type="Gene3D" id="2.40.40.20">
    <property type="match status" value="1"/>
</dbReference>
<dbReference type="PANTHER" id="PTHR43105:SF14">
    <property type="entry name" value="FORMATE DEHYDROGENASE H"/>
    <property type="match status" value="1"/>
</dbReference>
<protein>
    <submittedName>
        <fullName evidence="12">Formate dehydrogenase alpha subunit</fullName>
    </submittedName>
</protein>
<feature type="domain" description="4Fe-4S ferredoxin-type" evidence="9">
    <location>
        <begin position="146"/>
        <end position="175"/>
    </location>
</feature>
<gene>
    <name evidence="12" type="ORF">EDD75_0972</name>
</gene>
<dbReference type="InterPro" id="IPR009010">
    <property type="entry name" value="Asp_de-COase-like_dom_sf"/>
</dbReference>
<dbReference type="InterPro" id="IPR006657">
    <property type="entry name" value="MoPterin_dinucl-bd_dom"/>
</dbReference>
<dbReference type="Pfam" id="PF04879">
    <property type="entry name" value="Molybdop_Fe4S4"/>
    <property type="match status" value="1"/>
</dbReference>
<dbReference type="Gene3D" id="3.40.50.740">
    <property type="match status" value="1"/>
</dbReference>
<evidence type="ECO:0000259" key="8">
    <source>
        <dbReference type="PROSITE" id="PS51085"/>
    </source>
</evidence>
<dbReference type="FunFam" id="3.30.70.20:FF:000035">
    <property type="entry name" value="Iron hydrogenase 1"/>
    <property type="match status" value="1"/>
</dbReference>
<dbReference type="SUPFAM" id="SSF54292">
    <property type="entry name" value="2Fe-2S ferredoxin-like"/>
    <property type="match status" value="1"/>
</dbReference>
<evidence type="ECO:0000256" key="1">
    <source>
        <dbReference type="ARBA" id="ARBA00022485"/>
    </source>
</evidence>
<dbReference type="SUPFAM" id="SSF53706">
    <property type="entry name" value="Formate dehydrogenase/DMSO reductase, domains 1-3"/>
    <property type="match status" value="1"/>
</dbReference>
<accession>A0A3N5BAM2</accession>
<dbReference type="InterPro" id="IPR050123">
    <property type="entry name" value="Prok_molybdopt-oxidoreductase"/>
</dbReference>
<keyword evidence="7" id="KW-0411">Iron-sulfur</keyword>
<reference evidence="12 13" key="1">
    <citation type="submission" date="2018-11" db="EMBL/GenBank/DDBJ databases">
        <title>Genomic Encyclopedia of Type Strains, Phase IV (KMG-IV): sequencing the most valuable type-strain genomes for metagenomic binning, comparative biology and taxonomic classification.</title>
        <authorList>
            <person name="Goeker M."/>
        </authorList>
    </citation>
    <scope>NUCLEOTIDE SEQUENCE [LARGE SCALE GENOMIC DNA]</scope>
    <source>
        <strain evidence="12 13">DSM 102936</strain>
    </source>
</reference>
<keyword evidence="2" id="KW-0001">2Fe-2S</keyword>
<dbReference type="PROSITE" id="PS51669">
    <property type="entry name" value="4FE4S_MOW_BIS_MGD"/>
    <property type="match status" value="1"/>
</dbReference>
<keyword evidence="3" id="KW-0479">Metal-binding</keyword>
<keyword evidence="13" id="KW-1185">Reference proteome</keyword>
<dbReference type="InterPro" id="IPR054351">
    <property type="entry name" value="NADH_UbQ_OxRdtase_ferredoxin"/>
</dbReference>
<dbReference type="GO" id="GO:0022904">
    <property type="term" value="P:respiratory electron transport chain"/>
    <property type="evidence" value="ECO:0007669"/>
    <property type="project" value="TreeGrafter"/>
</dbReference>
<dbReference type="Pfam" id="PF00384">
    <property type="entry name" value="Molybdopterin"/>
    <property type="match status" value="1"/>
</dbReference>
<feature type="domain" description="4Fe-4S Mo/W bis-MGD-type" evidence="10">
    <location>
        <begin position="225"/>
        <end position="281"/>
    </location>
</feature>
<dbReference type="AlphaFoldDB" id="A0A3N5BAM2"/>
<evidence type="ECO:0000256" key="5">
    <source>
        <dbReference type="ARBA" id="ARBA00023002"/>
    </source>
</evidence>
<feature type="domain" description="4Fe-4S ferredoxin-type" evidence="9">
    <location>
        <begin position="189"/>
        <end position="219"/>
    </location>
</feature>
<dbReference type="EMBL" id="RKRE01000002">
    <property type="protein sequence ID" value="RPF46718.1"/>
    <property type="molecule type" value="Genomic_DNA"/>
</dbReference>
<keyword evidence="5" id="KW-0560">Oxidoreductase</keyword>
<dbReference type="Gene3D" id="3.40.228.10">
    <property type="entry name" value="Dimethylsulfoxide Reductase, domain 2"/>
    <property type="match status" value="1"/>
</dbReference>
<dbReference type="InterPro" id="IPR001041">
    <property type="entry name" value="2Fe-2S_ferredoxin-type"/>
</dbReference>
<evidence type="ECO:0000256" key="2">
    <source>
        <dbReference type="ARBA" id="ARBA00022714"/>
    </source>
</evidence>
<evidence type="ECO:0000259" key="10">
    <source>
        <dbReference type="PROSITE" id="PS51669"/>
    </source>
</evidence>
<dbReference type="GO" id="GO:0003954">
    <property type="term" value="F:NADH dehydrogenase activity"/>
    <property type="evidence" value="ECO:0007669"/>
    <property type="project" value="TreeGrafter"/>
</dbReference>
<dbReference type="InterPro" id="IPR017896">
    <property type="entry name" value="4Fe4S_Fe-S-bd"/>
</dbReference>
<dbReference type="Pfam" id="PF22117">
    <property type="entry name" value="Fer4_Nqo3"/>
    <property type="match status" value="1"/>
</dbReference>
<dbReference type="OrthoDB" id="9803192at2"/>
<feature type="domain" description="4Fe-4S His(Cys)3-ligated-type" evidence="11">
    <location>
        <begin position="87"/>
        <end position="126"/>
    </location>
</feature>
<dbReference type="PROSITE" id="PS51085">
    <property type="entry name" value="2FE2S_FER_2"/>
    <property type="match status" value="1"/>
</dbReference>
<dbReference type="InterPro" id="IPR019574">
    <property type="entry name" value="NADH_UbQ_OxRdtase_Gsu_4Fe4S-bd"/>
</dbReference>
<dbReference type="SMART" id="SM00929">
    <property type="entry name" value="NADH-G_4Fe-4S_3"/>
    <property type="match status" value="1"/>
</dbReference>